<comment type="catalytic activity">
    <reaction evidence="8">
        <text>(2S)-2-[5-amino-1-(5-phospho-beta-D-ribosyl)imidazole-4-carboxamido]succinate = 5-amino-1-(5-phospho-beta-D-ribosyl)imidazole-4-carboxamide + fumarate</text>
        <dbReference type="Rhea" id="RHEA:23920"/>
        <dbReference type="ChEBI" id="CHEBI:29806"/>
        <dbReference type="ChEBI" id="CHEBI:58443"/>
        <dbReference type="ChEBI" id="CHEBI:58475"/>
        <dbReference type="EC" id="4.3.2.2"/>
    </reaction>
    <physiologicalReaction direction="left-to-right" evidence="8">
        <dbReference type="Rhea" id="RHEA:23921"/>
    </physiologicalReaction>
</comment>
<dbReference type="InterPro" id="IPR019468">
    <property type="entry name" value="AdenyloSucc_lyase_C"/>
</dbReference>
<dbReference type="EC" id="4.3.2.2" evidence="4 11"/>
<dbReference type="GO" id="GO:0006189">
    <property type="term" value="P:'de novo' IMP biosynthetic process"/>
    <property type="evidence" value="ECO:0007669"/>
    <property type="project" value="UniProtKB-UniPathway"/>
</dbReference>
<dbReference type="OrthoDB" id="9768878at2"/>
<dbReference type="PRINTS" id="PR00145">
    <property type="entry name" value="ARGSUCLYASE"/>
</dbReference>
<evidence type="ECO:0000256" key="3">
    <source>
        <dbReference type="ARBA" id="ARBA00008273"/>
    </source>
</evidence>
<keyword evidence="7 12" id="KW-0456">Lyase</keyword>
<evidence type="ECO:0000259" key="13">
    <source>
        <dbReference type="SMART" id="SM00998"/>
    </source>
</evidence>
<organism evidence="14 15">
    <name type="scientific">Desulfurella multipotens</name>
    <dbReference type="NCBI Taxonomy" id="79269"/>
    <lineage>
        <taxon>Bacteria</taxon>
        <taxon>Pseudomonadati</taxon>
        <taxon>Campylobacterota</taxon>
        <taxon>Desulfurellia</taxon>
        <taxon>Desulfurellales</taxon>
        <taxon>Desulfurellaceae</taxon>
        <taxon>Desulfurella</taxon>
    </lineage>
</organism>
<protein>
    <recommendedName>
        <fullName evidence="5 11">Adenylosuccinate lyase</fullName>
        <shortName evidence="12">ASL</shortName>
        <ecNumber evidence="4 11">4.3.2.2</ecNumber>
    </recommendedName>
    <alternativeName>
        <fullName evidence="9 12">Adenylosuccinase</fullName>
    </alternativeName>
</protein>
<dbReference type="GO" id="GO:0004018">
    <property type="term" value="F:N6-(1,2-dicarboxyethyl)AMP AMP-lyase (fumarate-forming) activity"/>
    <property type="evidence" value="ECO:0007669"/>
    <property type="project" value="UniProtKB-UniRule"/>
</dbReference>
<dbReference type="InterPro" id="IPR008948">
    <property type="entry name" value="L-Aspartase-like"/>
</dbReference>
<dbReference type="FunFam" id="1.20.200.10:FF:000008">
    <property type="entry name" value="Adenylosuccinate lyase"/>
    <property type="match status" value="1"/>
</dbReference>
<dbReference type="PROSITE" id="PS00163">
    <property type="entry name" value="FUMARATE_LYASES"/>
    <property type="match status" value="1"/>
</dbReference>
<evidence type="ECO:0000256" key="4">
    <source>
        <dbReference type="ARBA" id="ARBA00012339"/>
    </source>
</evidence>
<dbReference type="Proteomes" id="UP000199411">
    <property type="component" value="Unassembled WGS sequence"/>
</dbReference>
<dbReference type="InterPro" id="IPR022761">
    <property type="entry name" value="Fumarate_lyase_N"/>
</dbReference>
<dbReference type="UniPathway" id="UPA00074">
    <property type="reaction ID" value="UER00132"/>
</dbReference>
<dbReference type="Gene3D" id="1.20.200.10">
    <property type="entry name" value="Fumarase/aspartase (Central domain)"/>
    <property type="match status" value="1"/>
</dbReference>
<accession>A0A1G6HL80</accession>
<comment type="catalytic activity">
    <reaction evidence="10">
        <text>N(6)-(1,2-dicarboxyethyl)-AMP = fumarate + AMP</text>
        <dbReference type="Rhea" id="RHEA:16853"/>
        <dbReference type="ChEBI" id="CHEBI:29806"/>
        <dbReference type="ChEBI" id="CHEBI:57567"/>
        <dbReference type="ChEBI" id="CHEBI:456215"/>
        <dbReference type="EC" id="4.3.2.2"/>
    </reaction>
    <physiologicalReaction direction="left-to-right" evidence="10">
        <dbReference type="Rhea" id="RHEA:16854"/>
    </physiologicalReaction>
</comment>
<dbReference type="InterPro" id="IPR004769">
    <property type="entry name" value="Pur_lyase"/>
</dbReference>
<comment type="similarity">
    <text evidence="3 12">Belongs to the lyase 1 family. Adenylosuccinate lyase subfamily.</text>
</comment>
<evidence type="ECO:0000256" key="11">
    <source>
        <dbReference type="NCBIfam" id="TIGR00928"/>
    </source>
</evidence>
<evidence type="ECO:0000313" key="14">
    <source>
        <dbReference type="EMBL" id="SDB94944.1"/>
    </source>
</evidence>
<dbReference type="FunFam" id="1.10.40.30:FF:000007">
    <property type="entry name" value="Adenylosuccinate lyase"/>
    <property type="match status" value="1"/>
</dbReference>
<dbReference type="GO" id="GO:0070626">
    <property type="term" value="F:(S)-2-(5-amino-1-(5-phospho-D-ribosyl)imidazole-4-carboxamido) succinate lyase (fumarate-forming) activity"/>
    <property type="evidence" value="ECO:0007669"/>
    <property type="project" value="TreeGrafter"/>
</dbReference>
<dbReference type="Pfam" id="PF10397">
    <property type="entry name" value="ADSL_C"/>
    <property type="match status" value="1"/>
</dbReference>
<comment type="pathway">
    <text evidence="2 12">Purine metabolism; AMP biosynthesis via de novo pathway; AMP from IMP: step 2/2.</text>
</comment>
<keyword evidence="15" id="KW-1185">Reference proteome</keyword>
<dbReference type="CDD" id="cd01360">
    <property type="entry name" value="Adenylsuccinate_lyase_1"/>
    <property type="match status" value="1"/>
</dbReference>
<name>A0A1G6HL80_9BACT</name>
<dbReference type="InterPro" id="IPR020557">
    <property type="entry name" value="Fumarate_lyase_CS"/>
</dbReference>
<evidence type="ECO:0000256" key="5">
    <source>
        <dbReference type="ARBA" id="ARBA00017058"/>
    </source>
</evidence>
<evidence type="ECO:0000256" key="1">
    <source>
        <dbReference type="ARBA" id="ARBA00004706"/>
    </source>
</evidence>
<proteinExistence type="inferred from homology"/>
<dbReference type="SUPFAM" id="SSF48557">
    <property type="entry name" value="L-aspartase-like"/>
    <property type="match status" value="1"/>
</dbReference>
<dbReference type="RefSeq" id="WP_092127255.1">
    <property type="nucleotide sequence ID" value="NZ_FMYU01000001.1"/>
</dbReference>
<evidence type="ECO:0000256" key="9">
    <source>
        <dbReference type="ARBA" id="ARBA00030717"/>
    </source>
</evidence>
<dbReference type="PRINTS" id="PR00149">
    <property type="entry name" value="FUMRATELYASE"/>
</dbReference>
<dbReference type="UniPathway" id="UPA00075">
    <property type="reaction ID" value="UER00336"/>
</dbReference>
<dbReference type="GO" id="GO:0005829">
    <property type="term" value="C:cytosol"/>
    <property type="evidence" value="ECO:0007669"/>
    <property type="project" value="TreeGrafter"/>
</dbReference>
<dbReference type="InterPro" id="IPR024083">
    <property type="entry name" value="Fumarase/histidase_N"/>
</dbReference>
<sequence>MIERYTRKIMGDVWTLENKYQKWLEVELAIMQAHEEMGTIPAGITQSVRKKAKFDVKRIEEIEEITRHDIVAFNENVREYLTPQEGSFLHYGVTSSDIVDTANALLLKRSCEIIIDDIKQLLETLKRRAFEFKDTPMIGRSHGIHAEPITFGFVIALWYEEMKRNLQRMEQAKQIVSYGKISGSMGTFANVDIKVEERACEILGLKPDPISNQIIQRDRYAQYMTTLAIIAATIEKIALQIRHYQRTEVQEAEEYFHGGQKGSSSMPHKRNPVLSENLDGLARLVRSNALCALENVALWHERDISHSSNERIILPDSSIAIDFMLNRLNNILSNLVVYKEKMFENLNLTRGVIYSQRVMLKLIEKGLDKETAYKITQSLAFESWNNKLDYKLLLAKNEIIGKYLSEKELNECFDYTYFLRNIDKIFKRVFDK</sequence>
<keyword evidence="6 12" id="KW-0658">Purine biosynthesis</keyword>
<dbReference type="SMART" id="SM00998">
    <property type="entry name" value="ADSL_C"/>
    <property type="match status" value="1"/>
</dbReference>
<evidence type="ECO:0000256" key="7">
    <source>
        <dbReference type="ARBA" id="ARBA00023239"/>
    </source>
</evidence>
<gene>
    <name evidence="14" type="ORF">SAMN05660835_00015</name>
</gene>
<reference evidence="15" key="1">
    <citation type="submission" date="2016-10" db="EMBL/GenBank/DDBJ databases">
        <authorList>
            <person name="Varghese N."/>
            <person name="Submissions S."/>
        </authorList>
    </citation>
    <scope>NUCLEOTIDE SEQUENCE [LARGE SCALE GENOMIC DNA]</scope>
    <source>
        <strain evidence="15">DSM 8415</strain>
    </source>
</reference>
<dbReference type="EMBL" id="FMYU01000001">
    <property type="protein sequence ID" value="SDB94944.1"/>
    <property type="molecule type" value="Genomic_DNA"/>
</dbReference>
<dbReference type="GO" id="GO:0044208">
    <property type="term" value="P:'de novo' AMP biosynthetic process"/>
    <property type="evidence" value="ECO:0007669"/>
    <property type="project" value="UniProtKB-UniPathway"/>
</dbReference>
<evidence type="ECO:0000256" key="6">
    <source>
        <dbReference type="ARBA" id="ARBA00022755"/>
    </source>
</evidence>
<dbReference type="PANTHER" id="PTHR43172">
    <property type="entry name" value="ADENYLOSUCCINATE LYASE"/>
    <property type="match status" value="1"/>
</dbReference>
<dbReference type="NCBIfam" id="TIGR00928">
    <property type="entry name" value="purB"/>
    <property type="match status" value="1"/>
</dbReference>
<dbReference type="Gene3D" id="1.10.275.10">
    <property type="entry name" value="Fumarase/aspartase (N-terminal domain)"/>
    <property type="match status" value="1"/>
</dbReference>
<dbReference type="Pfam" id="PF00206">
    <property type="entry name" value="Lyase_1"/>
    <property type="match status" value="1"/>
</dbReference>
<feature type="domain" description="Adenylosuccinate lyase C-terminal" evidence="13">
    <location>
        <begin position="350"/>
        <end position="430"/>
    </location>
</feature>
<evidence type="ECO:0000256" key="2">
    <source>
        <dbReference type="ARBA" id="ARBA00004734"/>
    </source>
</evidence>
<dbReference type="PANTHER" id="PTHR43172:SF1">
    <property type="entry name" value="ADENYLOSUCCINATE LYASE"/>
    <property type="match status" value="1"/>
</dbReference>
<evidence type="ECO:0000256" key="10">
    <source>
        <dbReference type="ARBA" id="ARBA00049115"/>
    </source>
</evidence>
<evidence type="ECO:0000256" key="12">
    <source>
        <dbReference type="RuleBase" id="RU361172"/>
    </source>
</evidence>
<evidence type="ECO:0000256" key="8">
    <source>
        <dbReference type="ARBA" id="ARBA00024477"/>
    </source>
</evidence>
<dbReference type="Gene3D" id="1.10.40.30">
    <property type="entry name" value="Fumarase/aspartase (C-terminal domain)"/>
    <property type="match status" value="1"/>
</dbReference>
<dbReference type="AlphaFoldDB" id="A0A1G6HL80"/>
<comment type="pathway">
    <text evidence="1 12">Purine metabolism; IMP biosynthesis via de novo pathway; 5-amino-1-(5-phospho-D-ribosyl)imidazole-4-carboxamide from 5-amino-1-(5-phospho-D-ribosyl)imidazole-4-carboxylate: step 2/2.</text>
</comment>
<dbReference type="InterPro" id="IPR000362">
    <property type="entry name" value="Fumarate_lyase_fam"/>
</dbReference>
<evidence type="ECO:0000313" key="15">
    <source>
        <dbReference type="Proteomes" id="UP000199411"/>
    </source>
</evidence>